<evidence type="ECO:0000256" key="6">
    <source>
        <dbReference type="ARBA" id="ARBA00022989"/>
    </source>
</evidence>
<feature type="transmembrane region" description="Helical" evidence="10">
    <location>
        <begin position="148"/>
        <end position="169"/>
    </location>
</feature>
<sequence length="423" mass="44321">MALVLAFGVVLLISVSLSGLAARTVLSTALMFLLAGALIGQGGFGLVEIPSDGPFVTGLADLALFTVLFVDGQRAGLPALREGWRLSGRALGLAMPLTMIGIAVPVHYLAGLDWTTAFLVGAILSPTDPVFASAIVGRQDVPLRLRRLLNVESGLNDGLALPFVLIFIATATNSDTHLGQVGLELVIGLVLGVAIPAAIVLAWRLRVLTAEPRLQALGPLAIAVILYAACHLTHANPYLAAFAAGCTIATLDRLAAEHFEHFGDLLSETTKFAALLVFGALITPDRIADLTFGDWAVAVIAILLVRPAAMLLSLLRTSLPNQERAAAAWFGPKGFASVVYGLLAVQAGIPSGDHVFDLVAVTIALSIVLHSSTDVPVAKALRVEPPDNLPRGPVADIGRETDDGTDREIDRETDRETDGQGRG</sequence>
<accession>A0ABV9S7V3</accession>
<feature type="domain" description="Cation/H+ exchanger transmembrane" evidence="11">
    <location>
        <begin position="14"/>
        <end position="378"/>
    </location>
</feature>
<evidence type="ECO:0000256" key="4">
    <source>
        <dbReference type="ARBA" id="ARBA00022475"/>
    </source>
</evidence>
<feature type="transmembrane region" description="Helical" evidence="10">
    <location>
        <begin position="116"/>
        <end position="136"/>
    </location>
</feature>
<dbReference type="InterPro" id="IPR006153">
    <property type="entry name" value="Cation/H_exchanger_TM"/>
</dbReference>
<gene>
    <name evidence="12" type="ORF">ACFPCV_30300</name>
</gene>
<dbReference type="PANTHER" id="PTHR32507:SF8">
    <property type="entry name" value="CNH1P"/>
    <property type="match status" value="1"/>
</dbReference>
<evidence type="ECO:0000256" key="8">
    <source>
        <dbReference type="ARBA" id="ARBA00023136"/>
    </source>
</evidence>
<feature type="compositionally biased region" description="Basic and acidic residues" evidence="9">
    <location>
        <begin position="397"/>
        <end position="423"/>
    </location>
</feature>
<feature type="transmembrane region" description="Helical" evidence="10">
    <location>
        <begin position="181"/>
        <end position="202"/>
    </location>
</feature>
<organism evidence="12 13">
    <name type="scientific">Actinophytocola glycyrrhizae</name>
    <dbReference type="NCBI Taxonomy" id="2044873"/>
    <lineage>
        <taxon>Bacteria</taxon>
        <taxon>Bacillati</taxon>
        <taxon>Actinomycetota</taxon>
        <taxon>Actinomycetes</taxon>
        <taxon>Pseudonocardiales</taxon>
        <taxon>Pseudonocardiaceae</taxon>
    </lineage>
</organism>
<keyword evidence="13" id="KW-1185">Reference proteome</keyword>
<dbReference type="InterPro" id="IPR038770">
    <property type="entry name" value="Na+/solute_symporter_sf"/>
</dbReference>
<reference evidence="13" key="1">
    <citation type="journal article" date="2019" name="Int. J. Syst. Evol. Microbiol.">
        <title>The Global Catalogue of Microorganisms (GCM) 10K type strain sequencing project: providing services to taxonomists for standard genome sequencing and annotation.</title>
        <authorList>
            <consortium name="The Broad Institute Genomics Platform"/>
            <consortium name="The Broad Institute Genome Sequencing Center for Infectious Disease"/>
            <person name="Wu L."/>
            <person name="Ma J."/>
        </authorList>
    </citation>
    <scope>NUCLEOTIDE SEQUENCE [LARGE SCALE GENOMIC DNA]</scope>
    <source>
        <strain evidence="13">ZS-22-S1</strain>
    </source>
</reference>
<keyword evidence="8 10" id="KW-0472">Membrane</keyword>
<comment type="caution">
    <text evidence="12">The sequence shown here is derived from an EMBL/GenBank/DDBJ whole genome shotgun (WGS) entry which is preliminary data.</text>
</comment>
<keyword evidence="5 10" id="KW-0812">Transmembrane</keyword>
<keyword evidence="3" id="KW-0050">Antiport</keyword>
<evidence type="ECO:0000256" key="3">
    <source>
        <dbReference type="ARBA" id="ARBA00022449"/>
    </source>
</evidence>
<comment type="subcellular location">
    <subcellularLocation>
        <location evidence="1">Cell membrane</location>
        <topology evidence="1">Multi-pass membrane protein</topology>
    </subcellularLocation>
</comment>
<feature type="transmembrane region" description="Helical" evidence="10">
    <location>
        <begin position="214"/>
        <end position="232"/>
    </location>
</feature>
<feature type="transmembrane region" description="Helical" evidence="10">
    <location>
        <begin position="327"/>
        <end position="349"/>
    </location>
</feature>
<evidence type="ECO:0000256" key="7">
    <source>
        <dbReference type="ARBA" id="ARBA00023065"/>
    </source>
</evidence>
<dbReference type="Gene3D" id="1.20.1530.20">
    <property type="match status" value="1"/>
</dbReference>
<name>A0ABV9S7V3_9PSEU</name>
<keyword evidence="4" id="KW-1003">Cell membrane</keyword>
<evidence type="ECO:0000313" key="12">
    <source>
        <dbReference type="EMBL" id="MFC4857813.1"/>
    </source>
</evidence>
<dbReference type="Proteomes" id="UP001595859">
    <property type="component" value="Unassembled WGS sequence"/>
</dbReference>
<dbReference type="Pfam" id="PF00999">
    <property type="entry name" value="Na_H_Exchanger"/>
    <property type="match status" value="1"/>
</dbReference>
<evidence type="ECO:0000313" key="13">
    <source>
        <dbReference type="Proteomes" id="UP001595859"/>
    </source>
</evidence>
<feature type="region of interest" description="Disordered" evidence="9">
    <location>
        <begin position="383"/>
        <end position="423"/>
    </location>
</feature>
<feature type="transmembrane region" description="Helical" evidence="10">
    <location>
        <begin position="53"/>
        <end position="70"/>
    </location>
</feature>
<feature type="transmembrane region" description="Helical" evidence="10">
    <location>
        <begin position="90"/>
        <end position="110"/>
    </location>
</feature>
<keyword evidence="7" id="KW-0406">Ion transport</keyword>
<keyword evidence="2" id="KW-0813">Transport</keyword>
<evidence type="ECO:0000259" key="11">
    <source>
        <dbReference type="Pfam" id="PF00999"/>
    </source>
</evidence>
<protein>
    <submittedName>
        <fullName evidence="12">Cation:proton antiporter</fullName>
    </submittedName>
</protein>
<dbReference type="PANTHER" id="PTHR32507">
    <property type="entry name" value="NA(+)/H(+) ANTIPORTER 1"/>
    <property type="match status" value="1"/>
</dbReference>
<evidence type="ECO:0000256" key="10">
    <source>
        <dbReference type="SAM" id="Phobius"/>
    </source>
</evidence>
<keyword evidence="6 10" id="KW-1133">Transmembrane helix</keyword>
<evidence type="ECO:0000256" key="1">
    <source>
        <dbReference type="ARBA" id="ARBA00004651"/>
    </source>
</evidence>
<proteinExistence type="predicted"/>
<dbReference type="RefSeq" id="WP_378059839.1">
    <property type="nucleotide sequence ID" value="NZ_JBHSIS010000020.1"/>
</dbReference>
<evidence type="ECO:0000256" key="2">
    <source>
        <dbReference type="ARBA" id="ARBA00022448"/>
    </source>
</evidence>
<dbReference type="EMBL" id="JBHSIS010000020">
    <property type="protein sequence ID" value="MFC4857813.1"/>
    <property type="molecule type" value="Genomic_DNA"/>
</dbReference>
<evidence type="ECO:0000256" key="9">
    <source>
        <dbReference type="SAM" id="MobiDB-lite"/>
    </source>
</evidence>
<feature type="transmembrane region" description="Helical" evidence="10">
    <location>
        <begin position="295"/>
        <end position="315"/>
    </location>
</feature>
<evidence type="ECO:0000256" key="5">
    <source>
        <dbReference type="ARBA" id="ARBA00022692"/>
    </source>
</evidence>